<dbReference type="EnsemblMetazoa" id="CLYHEMT000350.2">
    <property type="protein sequence ID" value="CLYHEMP000350.2"/>
    <property type="gene ID" value="CLYHEMG000350"/>
</dbReference>
<dbReference type="InterPro" id="IPR001828">
    <property type="entry name" value="ANF_lig-bd_rcpt"/>
</dbReference>
<keyword evidence="6 10" id="KW-0472">Membrane</keyword>
<dbReference type="AlphaFoldDB" id="A0A7M5UP71"/>
<feature type="transmembrane region" description="Helical" evidence="10">
    <location>
        <begin position="656"/>
        <end position="674"/>
    </location>
</feature>
<dbReference type="Pfam" id="PF01094">
    <property type="entry name" value="ANF_receptor"/>
    <property type="match status" value="1"/>
</dbReference>
<evidence type="ECO:0000256" key="3">
    <source>
        <dbReference type="ARBA" id="ARBA00022692"/>
    </source>
</evidence>
<keyword evidence="14" id="KW-1185">Reference proteome</keyword>
<dbReference type="SUPFAM" id="SSF53822">
    <property type="entry name" value="Periplasmic binding protein-like I"/>
    <property type="match status" value="1"/>
</dbReference>
<evidence type="ECO:0000256" key="10">
    <source>
        <dbReference type="SAM" id="Phobius"/>
    </source>
</evidence>
<evidence type="ECO:0000256" key="7">
    <source>
        <dbReference type="ARBA" id="ARBA00023170"/>
    </source>
</evidence>
<dbReference type="GO" id="GO:0005886">
    <property type="term" value="C:plasma membrane"/>
    <property type="evidence" value="ECO:0007669"/>
    <property type="project" value="UniProtKB-SubCell"/>
</dbReference>
<evidence type="ECO:0000256" key="4">
    <source>
        <dbReference type="ARBA" id="ARBA00022989"/>
    </source>
</evidence>
<accession>A0A7M5UP71</accession>
<dbReference type="Gene3D" id="3.40.50.2300">
    <property type="match status" value="2"/>
</dbReference>
<dbReference type="PRINTS" id="PR00248">
    <property type="entry name" value="GPCRMGR"/>
</dbReference>
<feature type="transmembrane region" description="Helical" evidence="10">
    <location>
        <begin position="589"/>
        <end position="611"/>
    </location>
</feature>
<comment type="subcellular location">
    <subcellularLocation>
        <location evidence="1">Cell membrane</location>
        <topology evidence="1">Multi-pass membrane protein</topology>
    </subcellularLocation>
</comment>
<evidence type="ECO:0000256" key="1">
    <source>
        <dbReference type="ARBA" id="ARBA00004651"/>
    </source>
</evidence>
<sequence length="822" mass="92753">MQMFLTSIIIFVTLLVQNTRPCDEDYQILNHQNKYQLFSSTKHGTYMIQSLMSVSEGGPCDRISIGGLIRVLAVKFAIETRKVATNLSIGYRIDDTCLNLPVTMNRGIEIINSHEQTTCLATNQNTCPTNHNVRKSNIFLAVIGGYFSFTTIPLSSLLSAYSIPQLSFGASSPLLSKRSLYKTTFRSIPSDESAVQALIDVVGKFGWTYIYVIGSDDEYGKIGVHLLKKHAAENDVCITGEMYIPFESKDTQRIAKEIALDMQKQENATVVVMFNYALKMGEYILQEASHLNLSRLYLTGEAWNPEVLSSANIPVEQLESVVTVSLEYGQPSQKFLDYVNETINSCYDKDIWLKQYIFQQSGCLVTSNDDFGRLTGKDLNNKTCEIESNDILQRILNDNPSQINNLIDLVDSVSNALDGFTSKNCPLSSIDCGTSIKPSQVSEALKAVDFQTRRGDPFKYDPNGNPVYVSYSIEQIQFDAVSGQHKYEQLGRWESQREKRLDIDKAMIRIPSWSGNEMPTSSCSEKCVAGEKITAKQRCCWKCERCPKGSISTEPNSLQCSPCTKGYHTKDFINCELTPIKHITLEDTIGLTTTIISCIGIVLMFLCLYLLRYLKETAIVKSMDVRFVASSTLLVLTSFCYTFLHLILPTNNICRVRNIFFHALLTLFSMVLLLKNRSVSRFISKFVNNKQSSTFAGALISAFILVLETAFILVWQFMESFPVTKTQANYEYFEECKLEFSLYRMLAFVLPFIITVIASVQSLSESHAKVQFGEYKFLHYTCLAFCIINVAHIITLNLVNNRYQVLVLLITTMSYGMFTWAV</sequence>
<dbReference type="InterPro" id="IPR011500">
    <property type="entry name" value="GPCR_3_9-Cys_dom"/>
</dbReference>
<dbReference type="InterPro" id="IPR017978">
    <property type="entry name" value="GPCR_3_C"/>
</dbReference>
<dbReference type="InterPro" id="IPR050726">
    <property type="entry name" value="mGluR"/>
</dbReference>
<dbReference type="Pfam" id="PF00003">
    <property type="entry name" value="7tm_3"/>
    <property type="match status" value="1"/>
</dbReference>
<organism evidence="13 14">
    <name type="scientific">Clytia hemisphaerica</name>
    <dbReference type="NCBI Taxonomy" id="252671"/>
    <lineage>
        <taxon>Eukaryota</taxon>
        <taxon>Metazoa</taxon>
        <taxon>Cnidaria</taxon>
        <taxon>Hydrozoa</taxon>
        <taxon>Hydroidolina</taxon>
        <taxon>Leptothecata</taxon>
        <taxon>Obeliida</taxon>
        <taxon>Clytiidae</taxon>
        <taxon>Clytia</taxon>
    </lineage>
</organism>
<dbReference type="Pfam" id="PF07562">
    <property type="entry name" value="NCD3G"/>
    <property type="match status" value="1"/>
</dbReference>
<feature type="transmembrane region" description="Helical" evidence="10">
    <location>
        <begin position="777"/>
        <end position="797"/>
    </location>
</feature>
<evidence type="ECO:0000256" key="6">
    <source>
        <dbReference type="ARBA" id="ARBA00023136"/>
    </source>
</evidence>
<reference evidence="13" key="1">
    <citation type="submission" date="2021-01" db="UniProtKB">
        <authorList>
            <consortium name="EnsemblMetazoa"/>
        </authorList>
    </citation>
    <scope>IDENTIFICATION</scope>
</reference>
<protein>
    <recommendedName>
        <fullName evidence="12">G-protein coupled receptors family 3 profile domain-containing protein</fullName>
    </recommendedName>
</protein>
<dbReference type="PROSITE" id="PS50259">
    <property type="entry name" value="G_PROTEIN_RECEP_F3_4"/>
    <property type="match status" value="1"/>
</dbReference>
<feature type="signal peptide" evidence="11">
    <location>
        <begin position="1"/>
        <end position="21"/>
    </location>
</feature>
<evidence type="ECO:0000256" key="5">
    <source>
        <dbReference type="ARBA" id="ARBA00023040"/>
    </source>
</evidence>
<dbReference type="InterPro" id="IPR000337">
    <property type="entry name" value="GPCR_3"/>
</dbReference>
<evidence type="ECO:0000313" key="14">
    <source>
        <dbReference type="Proteomes" id="UP000594262"/>
    </source>
</evidence>
<dbReference type="InterPro" id="IPR028082">
    <property type="entry name" value="Peripla_BP_I"/>
</dbReference>
<feature type="transmembrane region" description="Helical" evidence="10">
    <location>
        <begin position="623"/>
        <end position="644"/>
    </location>
</feature>
<keyword evidence="4 10" id="KW-1133">Transmembrane helix</keyword>
<dbReference type="Proteomes" id="UP000594262">
    <property type="component" value="Unplaced"/>
</dbReference>
<evidence type="ECO:0000259" key="12">
    <source>
        <dbReference type="PROSITE" id="PS50259"/>
    </source>
</evidence>
<name>A0A7M5UP71_9CNID</name>
<dbReference type="GO" id="GO:0004930">
    <property type="term" value="F:G protein-coupled receptor activity"/>
    <property type="evidence" value="ECO:0007669"/>
    <property type="project" value="UniProtKB-KW"/>
</dbReference>
<evidence type="ECO:0000313" key="13">
    <source>
        <dbReference type="EnsemblMetazoa" id="CLYHEMP000350.2"/>
    </source>
</evidence>
<dbReference type="InterPro" id="IPR038550">
    <property type="entry name" value="GPCR_3_9-Cys_sf"/>
</dbReference>
<keyword evidence="11" id="KW-0732">Signal</keyword>
<dbReference type="OrthoDB" id="6021048at2759"/>
<keyword evidence="9" id="KW-0807">Transducer</keyword>
<dbReference type="PANTHER" id="PTHR24060">
    <property type="entry name" value="METABOTROPIC GLUTAMATE RECEPTOR"/>
    <property type="match status" value="1"/>
</dbReference>
<keyword evidence="3 10" id="KW-0812">Transmembrane</keyword>
<dbReference type="Gene3D" id="2.10.50.30">
    <property type="entry name" value="GPCR, family 3, nine cysteines domain"/>
    <property type="match status" value="1"/>
</dbReference>
<dbReference type="GeneID" id="136806535"/>
<feature type="transmembrane region" description="Helical" evidence="10">
    <location>
        <begin position="695"/>
        <end position="718"/>
    </location>
</feature>
<dbReference type="RefSeq" id="XP_066919228.1">
    <property type="nucleotide sequence ID" value="XM_067063127.1"/>
</dbReference>
<keyword evidence="8" id="KW-0325">Glycoprotein</keyword>
<feature type="domain" description="G-protein coupled receptors family 3 profile" evidence="12">
    <location>
        <begin position="589"/>
        <end position="822"/>
    </location>
</feature>
<feature type="transmembrane region" description="Helical" evidence="10">
    <location>
        <begin position="742"/>
        <end position="765"/>
    </location>
</feature>
<keyword evidence="5" id="KW-0297">G-protein coupled receptor</keyword>
<evidence type="ECO:0000256" key="8">
    <source>
        <dbReference type="ARBA" id="ARBA00023180"/>
    </source>
</evidence>
<feature type="transmembrane region" description="Helical" evidence="10">
    <location>
        <begin position="803"/>
        <end position="821"/>
    </location>
</feature>
<proteinExistence type="predicted"/>
<evidence type="ECO:0000256" key="9">
    <source>
        <dbReference type="ARBA" id="ARBA00023224"/>
    </source>
</evidence>
<feature type="chain" id="PRO_5029788214" description="G-protein coupled receptors family 3 profile domain-containing protein" evidence="11">
    <location>
        <begin position="22"/>
        <end position="822"/>
    </location>
</feature>
<evidence type="ECO:0000256" key="11">
    <source>
        <dbReference type="SAM" id="SignalP"/>
    </source>
</evidence>
<evidence type="ECO:0000256" key="2">
    <source>
        <dbReference type="ARBA" id="ARBA00022475"/>
    </source>
</evidence>
<keyword evidence="7" id="KW-0675">Receptor</keyword>
<keyword evidence="2" id="KW-1003">Cell membrane</keyword>